<sequence length="65" mass="7891">MNSFKNLINKITREEVENEISNEVIFKCRYCNNVINSKEAYIDKEELNVFCSKYCFIEYLKSKYF</sequence>
<dbReference type="EMBL" id="VSSQ01000648">
    <property type="protein sequence ID" value="MPL99114.1"/>
    <property type="molecule type" value="Genomic_DNA"/>
</dbReference>
<organism evidence="1">
    <name type="scientific">bioreactor metagenome</name>
    <dbReference type="NCBI Taxonomy" id="1076179"/>
    <lineage>
        <taxon>unclassified sequences</taxon>
        <taxon>metagenomes</taxon>
        <taxon>ecological metagenomes</taxon>
    </lineage>
</organism>
<name>A0A644W5Q8_9ZZZZ</name>
<evidence type="ECO:0000313" key="1">
    <source>
        <dbReference type="EMBL" id="MPL99114.1"/>
    </source>
</evidence>
<protein>
    <recommendedName>
        <fullName evidence="2">TRASH domain-containing protein</fullName>
    </recommendedName>
</protein>
<reference evidence="1" key="1">
    <citation type="submission" date="2019-08" db="EMBL/GenBank/DDBJ databases">
        <authorList>
            <person name="Kucharzyk K."/>
            <person name="Murdoch R.W."/>
            <person name="Higgins S."/>
            <person name="Loffler F."/>
        </authorList>
    </citation>
    <scope>NUCLEOTIDE SEQUENCE</scope>
</reference>
<dbReference type="AlphaFoldDB" id="A0A644W5Q8"/>
<comment type="caution">
    <text evidence="1">The sequence shown here is derived from an EMBL/GenBank/DDBJ whole genome shotgun (WGS) entry which is preliminary data.</text>
</comment>
<evidence type="ECO:0008006" key="2">
    <source>
        <dbReference type="Google" id="ProtNLM"/>
    </source>
</evidence>
<accession>A0A644W5Q8</accession>
<proteinExistence type="predicted"/>
<gene>
    <name evidence="1" type="ORF">SDC9_45329</name>
</gene>